<feature type="compositionally biased region" description="Polar residues" evidence="1">
    <location>
        <begin position="14"/>
        <end position="27"/>
    </location>
</feature>
<gene>
    <name evidence="3" type="ORF">G7Z17_g5177</name>
</gene>
<feature type="transmembrane region" description="Helical" evidence="2">
    <location>
        <begin position="862"/>
        <end position="885"/>
    </location>
</feature>
<comment type="caution">
    <text evidence="3">The sequence shown here is derived from an EMBL/GenBank/DDBJ whole genome shotgun (WGS) entry which is preliminary data.</text>
</comment>
<keyword evidence="4" id="KW-1185">Reference proteome</keyword>
<evidence type="ECO:0000256" key="2">
    <source>
        <dbReference type="SAM" id="Phobius"/>
    </source>
</evidence>
<feature type="transmembrane region" description="Helical" evidence="2">
    <location>
        <begin position="258"/>
        <end position="282"/>
    </location>
</feature>
<evidence type="ECO:0000313" key="4">
    <source>
        <dbReference type="Proteomes" id="UP000722485"/>
    </source>
</evidence>
<keyword evidence="2" id="KW-0472">Membrane</keyword>
<feature type="transmembrane region" description="Helical" evidence="2">
    <location>
        <begin position="1291"/>
        <end position="1310"/>
    </location>
</feature>
<dbReference type="EMBL" id="JAANBB010000082">
    <property type="protein sequence ID" value="KAF7551222.1"/>
    <property type="molecule type" value="Genomic_DNA"/>
</dbReference>
<dbReference type="OrthoDB" id="5332281at2759"/>
<sequence>MALVPAPPKEAVASMSSYSNPFGSGTRTPAPPTGQYLRAAQEEHELEYQHAHVRPTIKSPGSGHGGHGYGLILDTQDIGTYAPHPVSPLRASEEYDRHVPMSGPSPAQHSWEPKDTNALVGDAQHHDSYPVPQPGWPVGAKEHMWTPIWLTKSVLVIFAAWFAAMMLATGLLYHFSVENDGISAQKETNHYGWKYGPTALLVVVGALWKQVDHQNKILMPWKELQQGPAPVSKTLLLDYISPILPTALWAAIKNRHWAVVMSTVGHLLILGTTIFSTGLLILESTQVTKESSDFSIKGKFFIDDPENDQGLKMGPAASQLYYGIHFQGLDYPAGTSEDTILPVFQLPDSASGNLNYTVTTEGLKVDLDCEILDITNGTQTSMPWYSILGSFFVANVTTSDCNITGIMVGAGPDHNYYHQENATRNYQGQFKAYPCNIDFDFANQYIESADSKEYDMVYNASADQRLILSMADIRFGTDTQGSSPRYIYVNELKVALCKPSYNLQPFQVQSSSILNGSSQAVLSSATSPAEKLIDGLPSSSIALGVYRSSNLFYLGTGGDDYVLSEQVPTFFQLMRMLNGNSSIGAFLDPQLLVETGKSVFKGIATQALRQLVLKPADNQVAGQVTYTEDRLHVKALSTVFMCVFLALLTLLALGMLFVRPHSVIPREPGSIAATATLLAASPSLQQTLMHMGTSRRSQIQKRLEAFSFRSAIIPGSQPTFTVEPVPQSKDISFDHPEQAKQTEQAISWWRPMAGHPWFLALAIGLPLLLIAALEVVQHFSDKNSGFLNIRPSDATVFATYIPAAVVLGVASMYSALELMAAVFAPWDALRRGKTTADRSIHMNLVGELLPHAAFKSLKTRHFAVLVALVANFVGGFLTIVVSGLYSVVDVPRVEELTIHQTDTFSLENVDLSLDDNQAGAIDSLIEYLDLEYPQWTYKGLAFNHFKALDSELKNTSAQAPLVIEVPATRATLNCTSIPTESRQISTIYADQGGSSISSLPGGSFFYSPVEGYILVGFNTTLDISEWCETSPSKKATEAWWMQYFWLPYDLAPAYIGKASIMQWSSSGIMGDGAIDTDPTSGTGLGANGLETGGHGCPTFSVTFGTARATERHAVGNKTEWGFEHDLGTLLCYQNVEEVSTNLTWSLPDFDMAESSKPEADESTASLLKTSDGSERFEFAVNAWLMGLSDSVYNRSLDSPDNSSYLNNNVDSFIKALVYGKNGQPVEELQGSKNIANLTTVSNDLYKAYMAQAISLNMRSNDTKDDSNLPSYTGTLSASGYRRLKQNRPSKIALQAMLATMVACAIVMTLLMRIREVLPHNPCSIAGTATLLAGGEIASSKLIPPCAEWRNDKELKIMGVFEHFVYALTWWVEYGGDSSSKQRYGVDVDRQVG</sequence>
<protein>
    <submittedName>
        <fullName evidence="3">Uncharacterized protein</fullName>
    </submittedName>
</protein>
<dbReference type="InterPro" id="IPR021840">
    <property type="entry name" value="DUF3433"/>
</dbReference>
<keyword evidence="2" id="KW-0812">Transmembrane</keyword>
<feature type="transmembrane region" description="Helical" evidence="2">
    <location>
        <begin position="195"/>
        <end position="211"/>
    </location>
</feature>
<feature type="transmembrane region" description="Helical" evidence="2">
    <location>
        <begin position="800"/>
        <end position="824"/>
    </location>
</feature>
<feature type="transmembrane region" description="Helical" evidence="2">
    <location>
        <begin position="635"/>
        <end position="658"/>
    </location>
</feature>
<dbReference type="Pfam" id="PF11915">
    <property type="entry name" value="DUF3433"/>
    <property type="match status" value="2"/>
</dbReference>
<name>A0A9P5H791_9HYPO</name>
<proteinExistence type="predicted"/>
<feature type="region of interest" description="Disordered" evidence="1">
    <location>
        <begin position="1"/>
        <end position="31"/>
    </location>
</feature>
<evidence type="ECO:0000256" key="1">
    <source>
        <dbReference type="SAM" id="MobiDB-lite"/>
    </source>
</evidence>
<reference evidence="3" key="1">
    <citation type="submission" date="2020-03" db="EMBL/GenBank/DDBJ databases">
        <title>Draft Genome Sequence of Cylindrodendrum hubeiense.</title>
        <authorList>
            <person name="Buettner E."/>
            <person name="Kellner H."/>
        </authorList>
    </citation>
    <scope>NUCLEOTIDE SEQUENCE</scope>
    <source>
        <strain evidence="3">IHI 201604</strain>
    </source>
</reference>
<evidence type="ECO:0000313" key="3">
    <source>
        <dbReference type="EMBL" id="KAF7551222.1"/>
    </source>
</evidence>
<accession>A0A9P5H791</accession>
<organism evidence="3 4">
    <name type="scientific">Cylindrodendrum hubeiense</name>
    <dbReference type="NCBI Taxonomy" id="595255"/>
    <lineage>
        <taxon>Eukaryota</taxon>
        <taxon>Fungi</taxon>
        <taxon>Dikarya</taxon>
        <taxon>Ascomycota</taxon>
        <taxon>Pezizomycotina</taxon>
        <taxon>Sordariomycetes</taxon>
        <taxon>Hypocreomycetidae</taxon>
        <taxon>Hypocreales</taxon>
        <taxon>Nectriaceae</taxon>
        <taxon>Cylindrodendrum</taxon>
    </lineage>
</organism>
<dbReference type="PANTHER" id="PTHR37544">
    <property type="entry name" value="SPRAY-RELATED"/>
    <property type="match status" value="1"/>
</dbReference>
<dbReference type="Proteomes" id="UP000722485">
    <property type="component" value="Unassembled WGS sequence"/>
</dbReference>
<keyword evidence="2" id="KW-1133">Transmembrane helix</keyword>
<feature type="transmembrane region" description="Helical" evidence="2">
    <location>
        <begin position="154"/>
        <end position="175"/>
    </location>
</feature>
<dbReference type="PANTHER" id="PTHR37544:SF1">
    <property type="entry name" value="PHOSPHORIBOSYLAMINOIMIDAZOLE-SUCCINOCARBOXAMIDE SYNTHASE"/>
    <property type="match status" value="1"/>
</dbReference>
<feature type="transmembrane region" description="Helical" evidence="2">
    <location>
        <begin position="757"/>
        <end position="780"/>
    </location>
</feature>